<dbReference type="Proteomes" id="UP000235672">
    <property type="component" value="Unassembled WGS sequence"/>
</dbReference>
<protein>
    <submittedName>
        <fullName evidence="1">Uncharacterized protein</fullName>
    </submittedName>
</protein>
<organism evidence="1 2">
    <name type="scientific">Hyaloscypha hepaticicola</name>
    <dbReference type="NCBI Taxonomy" id="2082293"/>
    <lineage>
        <taxon>Eukaryota</taxon>
        <taxon>Fungi</taxon>
        <taxon>Dikarya</taxon>
        <taxon>Ascomycota</taxon>
        <taxon>Pezizomycotina</taxon>
        <taxon>Leotiomycetes</taxon>
        <taxon>Helotiales</taxon>
        <taxon>Hyaloscyphaceae</taxon>
        <taxon>Hyaloscypha</taxon>
    </lineage>
</organism>
<reference evidence="1 2" key="1">
    <citation type="submission" date="2016-05" db="EMBL/GenBank/DDBJ databases">
        <title>A degradative enzymes factory behind the ericoid mycorrhizal symbiosis.</title>
        <authorList>
            <consortium name="DOE Joint Genome Institute"/>
            <person name="Martino E."/>
            <person name="Morin E."/>
            <person name="Grelet G."/>
            <person name="Kuo A."/>
            <person name="Kohler A."/>
            <person name="Daghino S."/>
            <person name="Barry K."/>
            <person name="Choi C."/>
            <person name="Cichocki N."/>
            <person name="Clum A."/>
            <person name="Copeland A."/>
            <person name="Hainaut M."/>
            <person name="Haridas S."/>
            <person name="Labutti K."/>
            <person name="Lindquist E."/>
            <person name="Lipzen A."/>
            <person name="Khouja H.-R."/>
            <person name="Murat C."/>
            <person name="Ohm R."/>
            <person name="Olson A."/>
            <person name="Spatafora J."/>
            <person name="Veneault-Fourrey C."/>
            <person name="Henrissat B."/>
            <person name="Grigoriev I."/>
            <person name="Martin F."/>
            <person name="Perotto S."/>
        </authorList>
    </citation>
    <scope>NUCLEOTIDE SEQUENCE [LARGE SCALE GENOMIC DNA]</scope>
    <source>
        <strain evidence="1 2">UAMH 7357</strain>
    </source>
</reference>
<evidence type="ECO:0000313" key="2">
    <source>
        <dbReference type="Proteomes" id="UP000235672"/>
    </source>
</evidence>
<proteinExistence type="predicted"/>
<sequence>MMLRMISRVFTRKMRARREGSDRRGTRCSFKILRNTRWMMGWSGQLQDDDIASLCSLILPSLRFSPKHCSSKSGSRAQPLYFTQTLSNVLCPLLLASLQLSGLHLLKKSFGEQQVVSVSTTGFHRPYSWTKKILSVPPYFEMKRVSPTCNKSKRS</sequence>
<dbReference type="AlphaFoldDB" id="A0A2J6PGG2"/>
<evidence type="ECO:0000313" key="1">
    <source>
        <dbReference type="EMBL" id="PMD13142.1"/>
    </source>
</evidence>
<accession>A0A2J6PGG2</accession>
<dbReference type="EMBL" id="KZ613535">
    <property type="protein sequence ID" value="PMD13142.1"/>
    <property type="molecule type" value="Genomic_DNA"/>
</dbReference>
<name>A0A2J6PGG2_9HELO</name>
<keyword evidence="2" id="KW-1185">Reference proteome</keyword>
<gene>
    <name evidence="1" type="ORF">NA56DRAFT_443380</name>
</gene>